<proteinExistence type="predicted"/>
<dbReference type="InterPro" id="IPR036737">
    <property type="entry name" value="OmpA-like_sf"/>
</dbReference>
<dbReference type="InterPro" id="IPR006665">
    <property type="entry name" value="OmpA-like"/>
</dbReference>
<dbReference type="PANTHER" id="PTHR30329:SF19">
    <property type="entry name" value="OUTER MEMBRANE PROTEIN, OMPA FAMILY"/>
    <property type="match status" value="1"/>
</dbReference>
<dbReference type="PROSITE" id="PS51123">
    <property type="entry name" value="OMPA_2"/>
    <property type="match status" value="1"/>
</dbReference>
<sequence>MSGDGDESDRTVFRPNPGGRRPPQPRAPTTPAASPRPAGESGGEDWIASRPEPRGAPLPQAQALSFDELVAPSANPILRSAGPLLLLLGRLRVAALQASFASLMEQVAQAVQFFEKDVRQAGVSPEAANTAKYLICATADDIVQNIPTEDRHVWTHYSMLSRFFGERIGGVRFFEELDRLLGDPASNYDVLELQHACLALGFQGRYRADPNGMSILQTRQRNLYETLRRIRPRAAGLLSPHWEGQKLALTRHRIRVPIWAAVGVLAALTFGSFLVMRLRITAASDAVAAETRLLHPETPIALQRRAPSPPPPPTAPQIDQLGRIRMALAPEISSGALSVDLSGKWIVIRVGSLILFKSGSADVLPQFAPVAEKIAQAVEKEAGPIRIVGHTDNVPLSATNRFGSNFNLSVERAKAVAAMIRPRLSDPNRIVVEGKGPDEPIAPNTTAEGRARNRRVEIMVTRAD</sequence>
<feature type="region of interest" description="Disordered" evidence="2">
    <location>
        <begin position="1"/>
        <end position="58"/>
    </location>
</feature>
<organism evidence="5 6">
    <name type="scientific">Candidatus Rhodoblastus alkanivorans</name>
    <dbReference type="NCBI Taxonomy" id="2954117"/>
    <lineage>
        <taxon>Bacteria</taxon>
        <taxon>Pseudomonadati</taxon>
        <taxon>Pseudomonadota</taxon>
        <taxon>Alphaproteobacteria</taxon>
        <taxon>Hyphomicrobiales</taxon>
        <taxon>Rhodoblastaceae</taxon>
        <taxon>Rhodoblastus</taxon>
    </lineage>
</organism>
<dbReference type="Gene3D" id="3.30.1330.60">
    <property type="entry name" value="OmpA-like domain"/>
    <property type="match status" value="1"/>
</dbReference>
<dbReference type="InterPro" id="IPR017732">
    <property type="entry name" value="T4/T6SS_DotU"/>
</dbReference>
<evidence type="ECO:0000256" key="1">
    <source>
        <dbReference type="PROSITE-ProRule" id="PRU00473"/>
    </source>
</evidence>
<gene>
    <name evidence="5" type="primary">tssL</name>
    <name evidence="5" type="ORF">K2U94_12310</name>
</gene>
<reference evidence="5" key="1">
    <citation type="journal article" date="2022" name="ISME J.">
        <title>Identification of active gaseous-alkane degraders at natural gas seeps.</title>
        <authorList>
            <person name="Farhan Ul Haque M."/>
            <person name="Hernandez M."/>
            <person name="Crombie A.T."/>
            <person name="Murrell J.C."/>
        </authorList>
    </citation>
    <scope>NUCLEOTIDE SEQUENCE</scope>
    <source>
        <strain evidence="5">PC2</strain>
    </source>
</reference>
<dbReference type="NCBIfam" id="NF038228">
    <property type="entry name" value="IcmH_DotU_IVB"/>
    <property type="match status" value="1"/>
</dbReference>
<evidence type="ECO:0000259" key="4">
    <source>
        <dbReference type="PROSITE" id="PS51123"/>
    </source>
</evidence>
<dbReference type="CDD" id="cd07185">
    <property type="entry name" value="OmpA_C-like"/>
    <property type="match status" value="1"/>
</dbReference>
<keyword evidence="1 3" id="KW-0472">Membrane</keyword>
<dbReference type="Proteomes" id="UP001139104">
    <property type="component" value="Unassembled WGS sequence"/>
</dbReference>
<keyword evidence="3" id="KW-1133">Transmembrane helix</keyword>
<dbReference type="InterPro" id="IPR038522">
    <property type="entry name" value="T4/T6SS_DotU_sf"/>
</dbReference>
<name>A0ABS9Z7C6_9HYPH</name>
<dbReference type="RefSeq" id="WP_243067487.1">
    <property type="nucleotide sequence ID" value="NZ_JAIVFK010000009.1"/>
</dbReference>
<accession>A0ABS9Z7C6</accession>
<dbReference type="Pfam" id="PF00691">
    <property type="entry name" value="OmpA"/>
    <property type="match status" value="1"/>
</dbReference>
<evidence type="ECO:0000313" key="5">
    <source>
        <dbReference type="EMBL" id="MCI4683539.1"/>
    </source>
</evidence>
<feature type="compositionally biased region" description="Low complexity" evidence="2">
    <location>
        <begin position="29"/>
        <end position="39"/>
    </location>
</feature>
<dbReference type="PANTHER" id="PTHR30329">
    <property type="entry name" value="STATOR ELEMENT OF FLAGELLAR MOTOR COMPLEX"/>
    <property type="match status" value="1"/>
</dbReference>
<dbReference type="SUPFAM" id="SSF103088">
    <property type="entry name" value="OmpA-like"/>
    <property type="match status" value="1"/>
</dbReference>
<dbReference type="InterPro" id="IPR017733">
    <property type="entry name" value="OmpA-like_dom_proteobacteria"/>
</dbReference>
<dbReference type="EMBL" id="JAIVFP010000001">
    <property type="protein sequence ID" value="MCI4683539.1"/>
    <property type="molecule type" value="Genomic_DNA"/>
</dbReference>
<dbReference type="NCBIfam" id="TIGR03349">
    <property type="entry name" value="IV_VI_DotU"/>
    <property type="match status" value="1"/>
</dbReference>
<keyword evidence="6" id="KW-1185">Reference proteome</keyword>
<evidence type="ECO:0000313" key="6">
    <source>
        <dbReference type="Proteomes" id="UP001139104"/>
    </source>
</evidence>
<dbReference type="Gene3D" id="1.25.40.590">
    <property type="entry name" value="Type IV / VI secretion system, DotU"/>
    <property type="match status" value="1"/>
</dbReference>
<feature type="transmembrane region" description="Helical" evidence="3">
    <location>
        <begin position="256"/>
        <end position="276"/>
    </location>
</feature>
<protein>
    <submittedName>
        <fullName evidence="5">Type VI secretion system protein TssL, long form</fullName>
    </submittedName>
</protein>
<dbReference type="Pfam" id="PF09850">
    <property type="entry name" value="DotU"/>
    <property type="match status" value="1"/>
</dbReference>
<dbReference type="NCBIfam" id="TIGR03350">
    <property type="entry name" value="type_VI_ompA"/>
    <property type="match status" value="1"/>
</dbReference>
<evidence type="ECO:0000256" key="2">
    <source>
        <dbReference type="SAM" id="MobiDB-lite"/>
    </source>
</evidence>
<dbReference type="InterPro" id="IPR050330">
    <property type="entry name" value="Bact_OuterMem_StrucFunc"/>
</dbReference>
<feature type="domain" description="OmpA-like" evidence="4">
    <location>
        <begin position="343"/>
        <end position="464"/>
    </location>
</feature>
<evidence type="ECO:0000256" key="3">
    <source>
        <dbReference type="SAM" id="Phobius"/>
    </source>
</evidence>
<keyword evidence="3" id="KW-0812">Transmembrane</keyword>
<comment type="caution">
    <text evidence="5">The sequence shown here is derived from an EMBL/GenBank/DDBJ whole genome shotgun (WGS) entry which is preliminary data.</text>
</comment>